<evidence type="ECO:0000313" key="9">
    <source>
        <dbReference type="Proteomes" id="UP000571183"/>
    </source>
</evidence>
<dbReference type="Proteomes" id="UP000571183">
    <property type="component" value="Unassembled WGS sequence"/>
</dbReference>
<dbReference type="InterPro" id="IPR003783">
    <property type="entry name" value="Regulatory_RecX"/>
</dbReference>
<dbReference type="AlphaFoldDB" id="A0A840DNF6"/>
<evidence type="ECO:0000313" key="8">
    <source>
        <dbReference type="EMBL" id="MBB4071578.1"/>
    </source>
</evidence>
<feature type="domain" description="RecX second three-helical" evidence="7">
    <location>
        <begin position="211"/>
        <end position="252"/>
    </location>
</feature>
<sequence length="322" mass="33382">MVVRFTEETAGSDSDSGAISLNGWLRRRAALSHGAAVSDTGTTAEVASTARQNSEAAPAAAPQKSASSTEAAHVVESVAAESEKQQRLAVLRRMISAAPASNRASAQPASERMQHKTSAAVSDVAPANSAVAAPASRKHAQRALQAVTADNAADLLATDKALQAARDMATRQLARKQLSSAELAALLRRNEVAAEIVETVIAEFTAASYLDDAALAESLVEKLGAAKGNSRHAVRRKLMQRKLGSAVIDSALAALDEQEQAALLIAAAESRALQLQGLDYSVAKRRLLSYLARRGWGGYEAAAAAEAALAAAGIGGKSVYFS</sequence>
<feature type="compositionally biased region" description="Low complexity" evidence="6">
    <location>
        <begin position="50"/>
        <end position="68"/>
    </location>
</feature>
<keyword evidence="4 5" id="KW-0963">Cytoplasm</keyword>
<dbReference type="PANTHER" id="PTHR33602">
    <property type="entry name" value="REGULATORY PROTEIN RECX FAMILY PROTEIN"/>
    <property type="match status" value="1"/>
</dbReference>
<evidence type="ECO:0000256" key="4">
    <source>
        <dbReference type="ARBA" id="ARBA00022490"/>
    </source>
</evidence>
<evidence type="ECO:0000256" key="2">
    <source>
        <dbReference type="ARBA" id="ARBA00009695"/>
    </source>
</evidence>
<organism evidence="8 9">
    <name type="scientific">Canibacter oris</name>
    <dbReference type="NCBI Taxonomy" id="1365628"/>
    <lineage>
        <taxon>Bacteria</taxon>
        <taxon>Bacillati</taxon>
        <taxon>Actinomycetota</taxon>
        <taxon>Actinomycetes</taxon>
        <taxon>Micrococcales</taxon>
        <taxon>Microbacteriaceae</taxon>
        <taxon>Canibacter</taxon>
    </lineage>
</organism>
<accession>A0A840DNF6</accession>
<comment type="function">
    <text evidence="5">Modulates RecA activity.</text>
</comment>
<comment type="subcellular location">
    <subcellularLocation>
        <location evidence="1 5">Cytoplasm</location>
    </subcellularLocation>
</comment>
<dbReference type="RefSeq" id="WP_183304616.1">
    <property type="nucleotide sequence ID" value="NZ_JACIFD010000007.1"/>
</dbReference>
<evidence type="ECO:0000256" key="6">
    <source>
        <dbReference type="SAM" id="MobiDB-lite"/>
    </source>
</evidence>
<dbReference type="GO" id="GO:0005737">
    <property type="term" value="C:cytoplasm"/>
    <property type="evidence" value="ECO:0007669"/>
    <property type="project" value="UniProtKB-SubCell"/>
</dbReference>
<protein>
    <recommendedName>
        <fullName evidence="3 5">Regulatory protein RecX</fullName>
    </recommendedName>
</protein>
<name>A0A840DNF6_9MICO</name>
<evidence type="ECO:0000256" key="5">
    <source>
        <dbReference type="HAMAP-Rule" id="MF_01114"/>
    </source>
</evidence>
<dbReference type="HAMAP" id="MF_01114">
    <property type="entry name" value="RecX"/>
    <property type="match status" value="1"/>
</dbReference>
<feature type="region of interest" description="Disordered" evidence="6">
    <location>
        <begin position="99"/>
        <end position="125"/>
    </location>
</feature>
<gene>
    <name evidence="5" type="primary">recX</name>
    <name evidence="8" type="ORF">F5897_000886</name>
</gene>
<proteinExistence type="inferred from homology"/>
<keyword evidence="9" id="KW-1185">Reference proteome</keyword>
<comment type="caution">
    <text evidence="8">The sequence shown here is derived from an EMBL/GenBank/DDBJ whole genome shotgun (WGS) entry which is preliminary data.</text>
</comment>
<evidence type="ECO:0000256" key="1">
    <source>
        <dbReference type="ARBA" id="ARBA00004496"/>
    </source>
</evidence>
<reference evidence="8 9" key="1">
    <citation type="submission" date="2020-08" db="EMBL/GenBank/DDBJ databases">
        <title>Sequencing the genomes of 1000 actinobacteria strains.</title>
        <authorList>
            <person name="Klenk H.-P."/>
        </authorList>
    </citation>
    <scope>NUCLEOTIDE SEQUENCE [LARGE SCALE GENOMIC DNA]</scope>
    <source>
        <strain evidence="8 9">DSM 27064</strain>
    </source>
</reference>
<dbReference type="EMBL" id="JACIFD010000007">
    <property type="protein sequence ID" value="MBB4071578.1"/>
    <property type="molecule type" value="Genomic_DNA"/>
</dbReference>
<dbReference type="PANTHER" id="PTHR33602:SF1">
    <property type="entry name" value="REGULATORY PROTEIN RECX FAMILY PROTEIN"/>
    <property type="match status" value="1"/>
</dbReference>
<dbReference type="Pfam" id="PF02631">
    <property type="entry name" value="RecX_HTH2"/>
    <property type="match status" value="1"/>
</dbReference>
<dbReference type="InterPro" id="IPR053924">
    <property type="entry name" value="RecX_HTH_2nd"/>
</dbReference>
<dbReference type="GO" id="GO:0006282">
    <property type="term" value="P:regulation of DNA repair"/>
    <property type="evidence" value="ECO:0007669"/>
    <property type="project" value="UniProtKB-UniRule"/>
</dbReference>
<evidence type="ECO:0000256" key="3">
    <source>
        <dbReference type="ARBA" id="ARBA00018111"/>
    </source>
</evidence>
<evidence type="ECO:0000259" key="7">
    <source>
        <dbReference type="Pfam" id="PF02631"/>
    </source>
</evidence>
<comment type="similarity">
    <text evidence="2 5">Belongs to the RecX family.</text>
</comment>
<feature type="region of interest" description="Disordered" evidence="6">
    <location>
        <begin position="34"/>
        <end position="68"/>
    </location>
</feature>